<evidence type="ECO:0000313" key="7">
    <source>
        <dbReference type="EMBL" id="RRJ25081.1"/>
    </source>
</evidence>
<proteinExistence type="predicted"/>
<dbReference type="NCBIfam" id="NF004079">
    <property type="entry name" value="PRK05584.1"/>
    <property type="match status" value="1"/>
</dbReference>
<dbReference type="GO" id="GO:0019509">
    <property type="term" value="P:L-methionine salvage from methylthioadenosine"/>
    <property type="evidence" value="ECO:0007669"/>
    <property type="project" value="UniProtKB-UniPathway"/>
</dbReference>
<protein>
    <recommendedName>
        <fullName evidence="2">adenosylhomocysteine nucleosidase</fullName>
        <ecNumber evidence="2">3.2.2.9</ecNumber>
    </recommendedName>
</protein>
<evidence type="ECO:0000256" key="4">
    <source>
        <dbReference type="ARBA" id="ARBA00022801"/>
    </source>
</evidence>
<evidence type="ECO:0000256" key="3">
    <source>
        <dbReference type="ARBA" id="ARBA00022605"/>
    </source>
</evidence>
<sequence length="237" mass="25674">MIGIIGAMEEEISKLKEIMENKETKVIAGMEFVQGSISGKSVTVVRSGIGKVNASACTQILADRFGVGTVINTGIAGSLKNEINIGDIVLSTDAVIHDMNVEGFGYPRGQVPRMDVFAFPTDDGLRSIAKEICEKELTNISVFEGRVLSGDIFVSDRATKEDLKKTFGGYCTEMEGAAIAQVAYLNGIKALIVRAISDKADDSASMDYAEFERKAIENCVKLTTRLIETIDTSYYCQ</sequence>
<dbReference type="Proteomes" id="UP000272490">
    <property type="component" value="Unassembled WGS sequence"/>
</dbReference>
<feature type="domain" description="Nucleoside phosphorylase" evidence="6">
    <location>
        <begin position="2"/>
        <end position="228"/>
    </location>
</feature>
<keyword evidence="7" id="KW-0326">Glycosidase</keyword>
<comment type="caution">
    <text evidence="7">The sequence shown here is derived from an EMBL/GenBank/DDBJ whole genome shotgun (WGS) entry which is preliminary data.</text>
</comment>
<dbReference type="PANTHER" id="PTHR46832">
    <property type="entry name" value="5'-METHYLTHIOADENOSINE/S-ADENOSYLHOMOCYSTEINE NUCLEOSIDASE"/>
    <property type="match status" value="1"/>
</dbReference>
<dbReference type="PANTHER" id="PTHR46832:SF1">
    <property type="entry name" value="5'-METHYLTHIOADENOSINE_S-ADENOSYLHOMOCYSTEINE NUCLEOSIDASE"/>
    <property type="match status" value="1"/>
</dbReference>
<dbReference type="Gene3D" id="3.40.50.1580">
    <property type="entry name" value="Nucleoside phosphorylase domain"/>
    <property type="match status" value="1"/>
</dbReference>
<name>A0A3P3QV72_9FIRM</name>
<dbReference type="Pfam" id="PF01048">
    <property type="entry name" value="PNP_UDP_1"/>
    <property type="match status" value="1"/>
</dbReference>
<evidence type="ECO:0000256" key="5">
    <source>
        <dbReference type="ARBA" id="ARBA00023167"/>
    </source>
</evidence>
<accession>A0A3P3QV72</accession>
<dbReference type="NCBIfam" id="TIGR01704">
    <property type="entry name" value="MTA_SAH-Nsdase"/>
    <property type="match status" value="1"/>
</dbReference>
<dbReference type="GO" id="GO:0009164">
    <property type="term" value="P:nucleoside catabolic process"/>
    <property type="evidence" value="ECO:0007669"/>
    <property type="project" value="InterPro"/>
</dbReference>
<evidence type="ECO:0000259" key="6">
    <source>
        <dbReference type="Pfam" id="PF01048"/>
    </source>
</evidence>
<organism evidence="7 8">
    <name type="scientific">Lachnoanaerobaculum gingivalis</name>
    <dbReference type="NCBI Taxonomy" id="2490855"/>
    <lineage>
        <taxon>Bacteria</taxon>
        <taxon>Bacillati</taxon>
        <taxon>Bacillota</taxon>
        <taxon>Clostridia</taxon>
        <taxon>Lachnospirales</taxon>
        <taxon>Lachnospiraceae</taxon>
        <taxon>Lachnoanaerobaculum</taxon>
    </lineage>
</organism>
<gene>
    <name evidence="7" type="ORF">EHV10_09215</name>
</gene>
<dbReference type="UniPathway" id="UPA00904">
    <property type="reaction ID" value="UER00871"/>
</dbReference>
<evidence type="ECO:0000313" key="8">
    <source>
        <dbReference type="Proteomes" id="UP000272490"/>
    </source>
</evidence>
<dbReference type="GO" id="GO:0008782">
    <property type="term" value="F:adenosylhomocysteine nucleosidase activity"/>
    <property type="evidence" value="ECO:0007669"/>
    <property type="project" value="UniProtKB-EC"/>
</dbReference>
<dbReference type="SUPFAM" id="SSF53167">
    <property type="entry name" value="Purine and uridine phosphorylases"/>
    <property type="match status" value="1"/>
</dbReference>
<evidence type="ECO:0000256" key="2">
    <source>
        <dbReference type="ARBA" id="ARBA00011974"/>
    </source>
</evidence>
<dbReference type="EC" id="3.2.2.9" evidence="2"/>
<reference evidence="7 8" key="1">
    <citation type="submission" date="2018-11" db="EMBL/GenBank/DDBJ databases">
        <title>Genome sequencing of Lachnoanaerobaculum sp. KCOM 2030 (= ChDC B114).</title>
        <authorList>
            <person name="Kook J.-K."/>
            <person name="Park S.-N."/>
            <person name="Lim Y.K."/>
        </authorList>
    </citation>
    <scope>NUCLEOTIDE SEQUENCE [LARGE SCALE GENOMIC DNA]</scope>
    <source>
        <strain evidence="7 8">KCOM 2030</strain>
    </source>
</reference>
<keyword evidence="8" id="KW-1185">Reference proteome</keyword>
<dbReference type="InterPro" id="IPR010049">
    <property type="entry name" value="MTA_SAH_Nsdase"/>
</dbReference>
<keyword evidence="4 7" id="KW-0378">Hydrolase</keyword>
<dbReference type="InterPro" id="IPR000845">
    <property type="entry name" value="Nucleoside_phosphorylase_d"/>
</dbReference>
<keyword evidence="5" id="KW-0486">Methionine biosynthesis</keyword>
<keyword evidence="3" id="KW-0028">Amino-acid biosynthesis</keyword>
<dbReference type="GO" id="GO:0019284">
    <property type="term" value="P:L-methionine salvage from S-adenosylmethionine"/>
    <property type="evidence" value="ECO:0007669"/>
    <property type="project" value="TreeGrafter"/>
</dbReference>
<dbReference type="GO" id="GO:0005829">
    <property type="term" value="C:cytosol"/>
    <property type="evidence" value="ECO:0007669"/>
    <property type="project" value="TreeGrafter"/>
</dbReference>
<dbReference type="CDD" id="cd09008">
    <property type="entry name" value="MTAN"/>
    <property type="match status" value="1"/>
</dbReference>
<evidence type="ECO:0000256" key="1">
    <source>
        <dbReference type="ARBA" id="ARBA00004945"/>
    </source>
</evidence>
<comment type="pathway">
    <text evidence="1">Amino-acid biosynthesis; L-methionine biosynthesis via salvage pathway; S-methyl-5-thio-alpha-D-ribose 1-phosphate from S-methyl-5'-thioadenosine (hydrolase route): step 1/2.</text>
</comment>
<dbReference type="InterPro" id="IPR035994">
    <property type="entry name" value="Nucleoside_phosphorylase_sf"/>
</dbReference>
<dbReference type="EMBL" id="RRCO01000004">
    <property type="protein sequence ID" value="RRJ25081.1"/>
    <property type="molecule type" value="Genomic_DNA"/>
</dbReference>
<dbReference type="RefSeq" id="WP_128674396.1">
    <property type="nucleotide sequence ID" value="NZ_RRCO01000004.1"/>
</dbReference>
<dbReference type="AlphaFoldDB" id="A0A3P3QV72"/>
<dbReference type="GO" id="GO:0008930">
    <property type="term" value="F:methylthioadenosine nucleosidase activity"/>
    <property type="evidence" value="ECO:0007669"/>
    <property type="project" value="InterPro"/>
</dbReference>
<dbReference type="OrthoDB" id="9792278at2"/>